<evidence type="ECO:0000313" key="2">
    <source>
        <dbReference type="Proteomes" id="UP000295198"/>
    </source>
</evidence>
<dbReference type="Proteomes" id="UP000295198">
    <property type="component" value="Unassembled WGS sequence"/>
</dbReference>
<reference evidence="1 2" key="1">
    <citation type="submission" date="2019-01" db="EMBL/GenBank/DDBJ databases">
        <title>Nocardioides guangzhouensis sp. nov., an actinobacterium isolated from soil.</title>
        <authorList>
            <person name="Fu Y."/>
            <person name="Cai Y."/>
            <person name="Lin Z."/>
            <person name="Chen P."/>
        </authorList>
    </citation>
    <scope>NUCLEOTIDE SEQUENCE [LARGE SCALE GENOMIC DNA]</scope>
    <source>
        <strain evidence="1 2">130</strain>
    </source>
</reference>
<dbReference type="EMBL" id="SDKM01000023">
    <property type="protein sequence ID" value="RYP84456.1"/>
    <property type="molecule type" value="Genomic_DNA"/>
</dbReference>
<evidence type="ECO:0000313" key="1">
    <source>
        <dbReference type="EMBL" id="RYP84456.1"/>
    </source>
</evidence>
<proteinExistence type="predicted"/>
<comment type="caution">
    <text evidence="1">The sequence shown here is derived from an EMBL/GenBank/DDBJ whole genome shotgun (WGS) entry which is preliminary data.</text>
</comment>
<organism evidence="1 2">
    <name type="scientific">Nocardioides guangzhouensis</name>
    <dbReference type="NCBI Taxonomy" id="2497878"/>
    <lineage>
        <taxon>Bacteria</taxon>
        <taxon>Bacillati</taxon>
        <taxon>Actinomycetota</taxon>
        <taxon>Actinomycetes</taxon>
        <taxon>Propionibacteriales</taxon>
        <taxon>Nocardioidaceae</taxon>
        <taxon>Nocardioides</taxon>
    </lineage>
</organism>
<accession>A0A4Q4ZB40</accession>
<dbReference type="InterPro" id="IPR037185">
    <property type="entry name" value="EmrE-like"/>
</dbReference>
<protein>
    <recommendedName>
        <fullName evidence="3">EamA domain-containing protein</fullName>
    </recommendedName>
</protein>
<sequence length="57" mass="5976">MMTMEPVFAAVIAVVLGGEQLSVAAWLGGFLVVSSMFVAELGPRECCDAVAPRIECC</sequence>
<keyword evidence="2" id="KW-1185">Reference proteome</keyword>
<dbReference type="OrthoDB" id="4865265at2"/>
<gene>
    <name evidence="1" type="ORF">EKO23_15660</name>
</gene>
<dbReference type="SUPFAM" id="SSF103481">
    <property type="entry name" value="Multidrug resistance efflux transporter EmrE"/>
    <property type="match status" value="1"/>
</dbReference>
<dbReference type="AlphaFoldDB" id="A0A4Q4ZB40"/>
<evidence type="ECO:0008006" key="3">
    <source>
        <dbReference type="Google" id="ProtNLM"/>
    </source>
</evidence>
<name>A0A4Q4ZB40_9ACTN</name>